<evidence type="ECO:0000256" key="6">
    <source>
        <dbReference type="ARBA" id="ARBA00022840"/>
    </source>
</evidence>
<keyword evidence="4" id="KW-0436">Ligase</keyword>
<evidence type="ECO:0000256" key="7">
    <source>
        <dbReference type="ARBA" id="ARBA00022917"/>
    </source>
</evidence>
<evidence type="ECO:0000256" key="8">
    <source>
        <dbReference type="ARBA" id="ARBA00022946"/>
    </source>
</evidence>
<protein>
    <recommendedName>
        <fullName evidence="3">phenylalanine--tRNA ligase</fullName>
        <ecNumber evidence="3">6.1.1.20</ecNumber>
    </recommendedName>
    <alternativeName>
        <fullName evidence="11">Phenylalanyl-tRNA synthetase</fullName>
    </alternativeName>
</protein>
<dbReference type="PANTHER" id="PTHR11538">
    <property type="entry name" value="PHENYLALANYL-TRNA SYNTHETASE"/>
    <property type="match status" value="1"/>
</dbReference>
<dbReference type="InterPro" id="IPR005121">
    <property type="entry name" value="Fdx_antiC-bd"/>
</dbReference>
<dbReference type="GeneID" id="105895335"/>
<dbReference type="CTD" id="91893"/>
<evidence type="ECO:0000256" key="5">
    <source>
        <dbReference type="ARBA" id="ARBA00022741"/>
    </source>
</evidence>
<reference evidence="15" key="1">
    <citation type="submission" date="2025-08" db="UniProtKB">
        <authorList>
            <consortium name="RefSeq"/>
        </authorList>
    </citation>
    <scope>IDENTIFICATION</scope>
</reference>
<dbReference type="InterPro" id="IPR029063">
    <property type="entry name" value="SAM-dependent_MTases_sf"/>
</dbReference>
<dbReference type="OrthoDB" id="273345at2759"/>
<evidence type="ECO:0000256" key="2">
    <source>
        <dbReference type="ARBA" id="ARBA00008226"/>
    </source>
</evidence>
<name>A0A6P3VPF9_CLUHA</name>
<evidence type="ECO:0000256" key="3">
    <source>
        <dbReference type="ARBA" id="ARBA00012814"/>
    </source>
</evidence>
<proteinExistence type="inferred from homology"/>
<keyword evidence="14" id="KW-1185">Reference proteome</keyword>
<dbReference type="SMART" id="SM00896">
    <property type="entry name" value="FDX-ACB"/>
    <property type="match status" value="1"/>
</dbReference>
<keyword evidence="5" id="KW-0547">Nucleotide-binding</keyword>
<dbReference type="FunFam" id="3.40.50.150:FF:000361">
    <property type="entry name" value="Ferredoxin-fold anticodon-binding domain-containing protein 1 homolog"/>
    <property type="match status" value="1"/>
</dbReference>
<dbReference type="GO" id="GO:0004826">
    <property type="term" value="F:phenylalanine-tRNA ligase activity"/>
    <property type="evidence" value="ECO:0007669"/>
    <property type="project" value="UniProtKB-EC"/>
</dbReference>
<evidence type="ECO:0000256" key="9">
    <source>
        <dbReference type="ARBA" id="ARBA00023128"/>
    </source>
</evidence>
<feature type="domain" description="FDX-ACB" evidence="13">
    <location>
        <begin position="530"/>
        <end position="622"/>
    </location>
</feature>
<dbReference type="GO" id="GO:0006412">
    <property type="term" value="P:translation"/>
    <property type="evidence" value="ECO:0007669"/>
    <property type="project" value="UniProtKB-KW"/>
</dbReference>
<evidence type="ECO:0000313" key="14">
    <source>
        <dbReference type="Proteomes" id="UP000515152"/>
    </source>
</evidence>
<evidence type="ECO:0000256" key="1">
    <source>
        <dbReference type="ARBA" id="ARBA00004305"/>
    </source>
</evidence>
<evidence type="ECO:0000259" key="13">
    <source>
        <dbReference type="PROSITE" id="PS51447"/>
    </source>
</evidence>
<comment type="catalytic activity">
    <reaction evidence="12">
        <text>tRNA(Phe) + L-phenylalanine + ATP = L-phenylalanyl-tRNA(Phe) + AMP + diphosphate + H(+)</text>
        <dbReference type="Rhea" id="RHEA:19413"/>
        <dbReference type="Rhea" id="RHEA-COMP:9668"/>
        <dbReference type="Rhea" id="RHEA-COMP:9699"/>
        <dbReference type="ChEBI" id="CHEBI:15378"/>
        <dbReference type="ChEBI" id="CHEBI:30616"/>
        <dbReference type="ChEBI" id="CHEBI:33019"/>
        <dbReference type="ChEBI" id="CHEBI:58095"/>
        <dbReference type="ChEBI" id="CHEBI:78442"/>
        <dbReference type="ChEBI" id="CHEBI:78531"/>
        <dbReference type="ChEBI" id="CHEBI:456215"/>
        <dbReference type="EC" id="6.1.1.20"/>
    </reaction>
</comment>
<dbReference type="GO" id="GO:0070042">
    <property type="term" value="F:rRNA (uridine-N3-)-methyltransferase activity"/>
    <property type="evidence" value="ECO:0007669"/>
    <property type="project" value="InterPro"/>
</dbReference>
<dbReference type="GO" id="GO:0070475">
    <property type="term" value="P:rRNA base methylation"/>
    <property type="evidence" value="ECO:0007669"/>
    <property type="project" value="InterPro"/>
</dbReference>
<dbReference type="SUPFAM" id="SSF53335">
    <property type="entry name" value="S-adenosyl-L-methionine-dependent methyltransferases"/>
    <property type="match status" value="1"/>
</dbReference>
<comment type="similarity">
    <text evidence="2">Belongs to the class-II aminoacyl-tRNA synthetase family.</text>
</comment>
<dbReference type="Pfam" id="PF03147">
    <property type="entry name" value="FDX-ACB"/>
    <property type="match status" value="1"/>
</dbReference>
<evidence type="ECO:0000256" key="12">
    <source>
        <dbReference type="ARBA" id="ARBA00049255"/>
    </source>
</evidence>
<dbReference type="Pfam" id="PF10354">
    <property type="entry name" value="BMT5-like"/>
    <property type="match status" value="1"/>
</dbReference>
<organism evidence="14 15">
    <name type="scientific">Clupea harengus</name>
    <name type="common">Atlantic herring</name>
    <dbReference type="NCBI Taxonomy" id="7950"/>
    <lineage>
        <taxon>Eukaryota</taxon>
        <taxon>Metazoa</taxon>
        <taxon>Chordata</taxon>
        <taxon>Craniata</taxon>
        <taxon>Vertebrata</taxon>
        <taxon>Euteleostomi</taxon>
        <taxon>Actinopterygii</taxon>
        <taxon>Neopterygii</taxon>
        <taxon>Teleostei</taxon>
        <taxon>Clupei</taxon>
        <taxon>Clupeiformes</taxon>
        <taxon>Clupeoidei</taxon>
        <taxon>Clupeidae</taxon>
        <taxon>Clupea</taxon>
    </lineage>
</organism>
<dbReference type="KEGG" id="char:105895335"/>
<gene>
    <name evidence="15" type="primary">fdxacb1</name>
</gene>
<sequence>MVSQGRILCCLASHWHLSVTPARICISFQITGARTAALSMFVSNLKPMCAAREVLLVGEGNFSFSVALIESSMDELNVTATCLQSEDVSIRMDGTRENIQRLRDCGSSVLFQVDCTCLSEHEALQSHLFDCIIFNFPHFGRKSGVKKNRSLLAKFFLSCVQVLKGGGEIHLTLCNGQGGTPADSPMREWHNSWQAVAMAAEAGLILSEVHPFDQTKYQGYKCTGYRSQDKGFHVESALNHIFKRSYPYTTPVNLKMEAALAKDRILIELPEELSDYVNRSFLDSQSCHPVKLVQEQLLRELKSSWPVYRLTQNFPELVCCTPDQLHAFGSDFATANMYWVRPIETHGQGPHEVDEGDDHPSSNTKYALQPSMLMHLSEIIQHEDFCPGTLHALSGLVFCRAPVSTSTSPVHHQLLLVGAFPSDSEPLKGLHGCLDTLLSPYGVLFVEDQEDTKKVWMNSEKRPKFGRLAYVSAPEYEFQGVRLSVVTINLDHLATLVFNLFDWRLLWSPDPRFLQHFSSKPLEPFCCFSLYPPSYSHDISFWMEPDSFDELDFHAAVRQASAGTVREVVLVDRFRHPHMGHASLCYRLTYQSPDRALSHSQIKNMQTQLRKLISQKLQLTLR</sequence>
<dbReference type="InterPro" id="IPR019446">
    <property type="entry name" value="BMT5-like"/>
</dbReference>
<dbReference type="InterPro" id="IPR036690">
    <property type="entry name" value="Fdx_antiC-bd_sf"/>
</dbReference>
<keyword evidence="10" id="KW-0030">Aminoacyl-tRNA synthetase</keyword>
<dbReference type="FunFam" id="3.30.70.380:FF:000002">
    <property type="entry name" value="phenylalanine--tRNA ligase, mitochondrial"/>
    <property type="match status" value="1"/>
</dbReference>
<dbReference type="GO" id="GO:0005759">
    <property type="term" value="C:mitochondrial matrix"/>
    <property type="evidence" value="ECO:0007669"/>
    <property type="project" value="UniProtKB-SubCell"/>
</dbReference>
<dbReference type="EC" id="6.1.1.20" evidence="3"/>
<keyword evidence="9" id="KW-0496">Mitochondrion</keyword>
<evidence type="ECO:0000256" key="4">
    <source>
        <dbReference type="ARBA" id="ARBA00022598"/>
    </source>
</evidence>
<dbReference type="PROSITE" id="PS51447">
    <property type="entry name" value="FDX_ACB"/>
    <property type="match status" value="1"/>
</dbReference>
<comment type="subcellular location">
    <subcellularLocation>
        <location evidence="1">Mitochondrion matrix</location>
    </subcellularLocation>
</comment>
<dbReference type="Gene3D" id="3.40.50.150">
    <property type="entry name" value="Vaccinia Virus protein VP39"/>
    <property type="match status" value="1"/>
</dbReference>
<dbReference type="GO" id="GO:0005524">
    <property type="term" value="F:ATP binding"/>
    <property type="evidence" value="ECO:0007669"/>
    <property type="project" value="UniProtKB-KW"/>
</dbReference>
<evidence type="ECO:0000256" key="10">
    <source>
        <dbReference type="ARBA" id="ARBA00023146"/>
    </source>
</evidence>
<dbReference type="PANTHER" id="PTHR11538:SF26">
    <property type="entry name" value="FERREDOXIN-FOLD ANTICODON-BINDING DOMAIN-CONTAINING PROTEIN 1"/>
    <property type="match status" value="1"/>
</dbReference>
<evidence type="ECO:0000313" key="15">
    <source>
        <dbReference type="RefSeq" id="XP_012677410.2"/>
    </source>
</evidence>
<keyword evidence="7" id="KW-0648">Protein biosynthesis</keyword>
<dbReference type="Gene3D" id="3.30.70.380">
    <property type="entry name" value="Ferrodoxin-fold anticodon-binding domain"/>
    <property type="match status" value="1"/>
</dbReference>
<keyword evidence="8" id="KW-0809">Transit peptide</keyword>
<dbReference type="RefSeq" id="XP_012677410.2">
    <property type="nucleotide sequence ID" value="XM_012821956.3"/>
</dbReference>
<dbReference type="Proteomes" id="UP000515152">
    <property type="component" value="Chromosome 8"/>
</dbReference>
<evidence type="ECO:0000256" key="11">
    <source>
        <dbReference type="ARBA" id="ARBA00031194"/>
    </source>
</evidence>
<dbReference type="SUPFAM" id="SSF54991">
    <property type="entry name" value="Anticodon-binding domain of PheRS"/>
    <property type="match status" value="1"/>
</dbReference>
<dbReference type="AlphaFoldDB" id="A0A6P3VPF9"/>
<keyword evidence="6" id="KW-0067">ATP-binding</keyword>
<accession>A0A6P3VPF9</accession>